<gene>
    <name evidence="2" type="ORF">GCM10022223_16630</name>
</gene>
<dbReference type="EMBL" id="BAAAZO010000002">
    <property type="protein sequence ID" value="GAA3601586.1"/>
    <property type="molecule type" value="Genomic_DNA"/>
</dbReference>
<keyword evidence="1" id="KW-0472">Membrane</keyword>
<keyword evidence="3" id="KW-1185">Reference proteome</keyword>
<evidence type="ECO:0000256" key="1">
    <source>
        <dbReference type="SAM" id="Phobius"/>
    </source>
</evidence>
<name>A0ABP6Z9N5_9ACTN</name>
<evidence type="ECO:0000313" key="2">
    <source>
        <dbReference type="EMBL" id="GAA3601586.1"/>
    </source>
</evidence>
<proteinExistence type="predicted"/>
<dbReference type="Proteomes" id="UP001501074">
    <property type="component" value="Unassembled WGS sequence"/>
</dbReference>
<dbReference type="RefSeq" id="WP_231485241.1">
    <property type="nucleotide sequence ID" value="NZ_BAAAZO010000002.1"/>
</dbReference>
<dbReference type="Gene3D" id="2.20.28.30">
    <property type="entry name" value="RNA polymerase ii, chain L"/>
    <property type="match status" value="1"/>
</dbReference>
<comment type="caution">
    <text evidence="2">The sequence shown here is derived from an EMBL/GenBank/DDBJ whole genome shotgun (WGS) entry which is preliminary data.</text>
</comment>
<organism evidence="2 3">
    <name type="scientific">Kineosporia mesophila</name>
    <dbReference type="NCBI Taxonomy" id="566012"/>
    <lineage>
        <taxon>Bacteria</taxon>
        <taxon>Bacillati</taxon>
        <taxon>Actinomycetota</taxon>
        <taxon>Actinomycetes</taxon>
        <taxon>Kineosporiales</taxon>
        <taxon>Kineosporiaceae</taxon>
        <taxon>Kineosporia</taxon>
    </lineage>
</organism>
<feature type="transmembrane region" description="Helical" evidence="1">
    <location>
        <begin position="347"/>
        <end position="368"/>
    </location>
</feature>
<sequence>MTDDSSSSTAPQYSQQQYPCASCGARLTFAAGTTALKCPYCGFEQEVVQDADRQVREYSFDQWLATAKDKPVTQIAPHTVTCSGCGARSETDKLSDACPFCGAAVVVEPDADVMITPEGVLPFAIPPAKAMDLFQGWVKSRWFAPNSLTALAAREGLQGTYLPFWTYDSDTTTVYHGQRGDYYYVTETYRDSDGEEQERQVRRTRWSPVYGTVQRIFDDVLVSAVKNLPVDKVDKLEPWDLPVVVPYRPEYLAGYQTMRYEMEPPEGLQRFQQVAQNQIEDDCRDDIGGDEQRVSSTDTEWNSVTFKLLLLPVWLAAYRFDNRVWQVMINARTGEVTGDRPYSVAKIVSAVLAALVVVAALVLAYTLVKGR</sequence>
<keyword evidence="1" id="KW-1133">Transmembrane helix</keyword>
<protein>
    <submittedName>
        <fullName evidence="2">Uncharacterized protein</fullName>
    </submittedName>
</protein>
<accession>A0ABP6Z9N5</accession>
<reference evidence="3" key="1">
    <citation type="journal article" date="2019" name="Int. J. Syst. Evol. Microbiol.">
        <title>The Global Catalogue of Microorganisms (GCM) 10K type strain sequencing project: providing services to taxonomists for standard genome sequencing and annotation.</title>
        <authorList>
            <consortium name="The Broad Institute Genomics Platform"/>
            <consortium name="The Broad Institute Genome Sequencing Center for Infectious Disease"/>
            <person name="Wu L."/>
            <person name="Ma J."/>
        </authorList>
    </citation>
    <scope>NUCLEOTIDE SEQUENCE [LARGE SCALE GENOMIC DNA]</scope>
    <source>
        <strain evidence="3">JCM 16902</strain>
    </source>
</reference>
<keyword evidence="1" id="KW-0812">Transmembrane</keyword>
<dbReference type="PANTHER" id="PTHR37826">
    <property type="entry name" value="FLOTILLIN BAND_7_5 DOMAIN PROTEIN"/>
    <property type="match status" value="1"/>
</dbReference>
<evidence type="ECO:0000313" key="3">
    <source>
        <dbReference type="Proteomes" id="UP001501074"/>
    </source>
</evidence>
<dbReference type="PANTHER" id="PTHR37826:SF3">
    <property type="entry name" value="J DOMAIN-CONTAINING PROTEIN"/>
    <property type="match status" value="1"/>
</dbReference>